<dbReference type="Proteomes" id="UP000193804">
    <property type="component" value="Unassembled WGS sequence"/>
</dbReference>
<evidence type="ECO:0000259" key="1">
    <source>
        <dbReference type="Pfam" id="PF00149"/>
    </source>
</evidence>
<name>A0A1X7J503_9BACT</name>
<dbReference type="GO" id="GO:0016787">
    <property type="term" value="F:hydrolase activity"/>
    <property type="evidence" value="ECO:0007669"/>
    <property type="project" value="InterPro"/>
</dbReference>
<dbReference type="PANTHER" id="PTHR37844:SF1">
    <property type="entry name" value="CALCINEURIN-LIKE PHOSPHOESTERASE DOMAIN-CONTAINING PROTEIN"/>
    <property type="match status" value="1"/>
</dbReference>
<dbReference type="Pfam" id="PF00149">
    <property type="entry name" value="Metallophos"/>
    <property type="match status" value="1"/>
</dbReference>
<dbReference type="Gene3D" id="3.60.21.10">
    <property type="match status" value="1"/>
</dbReference>
<evidence type="ECO:0000313" key="2">
    <source>
        <dbReference type="EMBL" id="SMG22690.1"/>
    </source>
</evidence>
<dbReference type="AlphaFoldDB" id="A0A1X7J503"/>
<dbReference type="InterPro" id="IPR029052">
    <property type="entry name" value="Metallo-depent_PP-like"/>
</dbReference>
<dbReference type="STRING" id="1028.SAMN05661096_01291"/>
<dbReference type="RefSeq" id="WP_085516255.1">
    <property type="nucleotide sequence ID" value="NZ_FXAW01000002.1"/>
</dbReference>
<proteinExistence type="predicted"/>
<feature type="domain" description="Calcineurin-like phosphoesterase" evidence="1">
    <location>
        <begin position="1"/>
        <end position="217"/>
    </location>
</feature>
<dbReference type="OrthoDB" id="356681at2"/>
<dbReference type="PANTHER" id="PTHR37844">
    <property type="entry name" value="SER/THR PROTEIN PHOSPHATASE SUPERFAMILY (AFU_ORTHOLOGUE AFUA_1G14840)"/>
    <property type="match status" value="1"/>
</dbReference>
<dbReference type="SUPFAM" id="SSF56300">
    <property type="entry name" value="Metallo-dependent phosphatases"/>
    <property type="match status" value="1"/>
</dbReference>
<gene>
    <name evidence="2" type="ORF">SAMN05661096_01291</name>
</gene>
<reference evidence="3" key="1">
    <citation type="submission" date="2017-04" db="EMBL/GenBank/DDBJ databases">
        <authorList>
            <person name="Varghese N."/>
            <person name="Submissions S."/>
        </authorList>
    </citation>
    <scope>NUCLEOTIDE SEQUENCE [LARGE SCALE GENOMIC DNA]</scope>
    <source>
        <strain evidence="3">DSM 4125</strain>
    </source>
</reference>
<protein>
    <submittedName>
        <fullName evidence="2">Predicted phosphoesterase</fullName>
    </submittedName>
</protein>
<keyword evidence="3" id="KW-1185">Reference proteome</keyword>
<accession>A0A1X7J503</accession>
<organism evidence="2 3">
    <name type="scientific">Marivirga sericea</name>
    <dbReference type="NCBI Taxonomy" id="1028"/>
    <lineage>
        <taxon>Bacteria</taxon>
        <taxon>Pseudomonadati</taxon>
        <taxon>Bacteroidota</taxon>
        <taxon>Cytophagia</taxon>
        <taxon>Cytophagales</taxon>
        <taxon>Marivirgaceae</taxon>
        <taxon>Marivirga</taxon>
    </lineage>
</organism>
<evidence type="ECO:0000313" key="3">
    <source>
        <dbReference type="Proteomes" id="UP000193804"/>
    </source>
</evidence>
<sequence>MKIQFASDLHLEFIMNKAFIEKYPLQAVGDILILAGDIIPFNIMHVADNFFDYVSDNFEMTYWIPGNHEYYQSDINDRSGSFQEKIRDNVILLNNKSIQIGNYRFIFSTLWTYIGTQYANEIKHGMNDFRVIKDDGLSLRPKKYNQLHKDCLSFIQKELKDCNEDEKSIVITHHVPTKINYPFKYSGSILNEAFAVELEDLIMEFKPDYWIYGHHHAKIRDFPIGATQLMTNQLGYIDLQEHEGFNRERLIF</sequence>
<dbReference type="EMBL" id="FXAW01000002">
    <property type="protein sequence ID" value="SMG22690.1"/>
    <property type="molecule type" value="Genomic_DNA"/>
</dbReference>
<dbReference type="InterPro" id="IPR004843">
    <property type="entry name" value="Calcineurin-like_PHP"/>
</dbReference>